<accession>A0ABW4TB41</accession>
<dbReference type="InterPro" id="IPR008927">
    <property type="entry name" value="6-PGluconate_DH-like_C_sf"/>
</dbReference>
<dbReference type="InterPro" id="IPR036291">
    <property type="entry name" value="NAD(P)-bd_dom_sf"/>
</dbReference>
<dbReference type="Gene3D" id="1.10.1040.10">
    <property type="entry name" value="N-(1-d-carboxylethyl)-l-norvaline Dehydrogenase, domain 2"/>
    <property type="match status" value="1"/>
</dbReference>
<dbReference type="RefSeq" id="WP_379580344.1">
    <property type="nucleotide sequence ID" value="NZ_JBHUFV010000063.1"/>
</dbReference>
<evidence type="ECO:0000313" key="5">
    <source>
        <dbReference type="Proteomes" id="UP001597368"/>
    </source>
</evidence>
<comment type="caution">
    <text evidence="4">The sequence shown here is derived from an EMBL/GenBank/DDBJ whole genome shotgun (WGS) entry which is preliminary data.</text>
</comment>
<dbReference type="InterPro" id="IPR051402">
    <property type="entry name" value="KPR-Related"/>
</dbReference>
<dbReference type="InterPro" id="IPR013328">
    <property type="entry name" value="6PGD_dom2"/>
</dbReference>
<dbReference type="PANTHER" id="PTHR21708">
    <property type="entry name" value="PROBABLE 2-DEHYDROPANTOATE 2-REDUCTASE"/>
    <property type="match status" value="1"/>
</dbReference>
<feature type="domain" description="Ketopantoate reductase N-terminal" evidence="2">
    <location>
        <begin position="3"/>
        <end position="144"/>
    </location>
</feature>
<name>A0ABW4TB41_9ACTN</name>
<feature type="compositionally biased region" description="Basic and acidic residues" evidence="1">
    <location>
        <begin position="281"/>
        <end position="290"/>
    </location>
</feature>
<protein>
    <submittedName>
        <fullName evidence="4">Ketopantoate reductase family protein</fullName>
    </submittedName>
</protein>
<dbReference type="SUPFAM" id="SSF48179">
    <property type="entry name" value="6-phosphogluconate dehydrogenase C-terminal domain-like"/>
    <property type="match status" value="1"/>
</dbReference>
<evidence type="ECO:0000313" key="4">
    <source>
        <dbReference type="EMBL" id="MFD1938359.1"/>
    </source>
</evidence>
<dbReference type="PANTHER" id="PTHR21708:SF26">
    <property type="entry name" value="2-DEHYDROPANTOATE 2-REDUCTASE"/>
    <property type="match status" value="1"/>
</dbReference>
<proteinExistence type="predicted"/>
<dbReference type="Pfam" id="PF02558">
    <property type="entry name" value="ApbA"/>
    <property type="match status" value="1"/>
</dbReference>
<dbReference type="InterPro" id="IPR013332">
    <property type="entry name" value="KPR_N"/>
</dbReference>
<reference evidence="5" key="1">
    <citation type="journal article" date="2019" name="Int. J. Syst. Evol. Microbiol.">
        <title>The Global Catalogue of Microorganisms (GCM) 10K type strain sequencing project: providing services to taxonomists for standard genome sequencing and annotation.</title>
        <authorList>
            <consortium name="The Broad Institute Genomics Platform"/>
            <consortium name="The Broad Institute Genome Sequencing Center for Infectious Disease"/>
            <person name="Wu L."/>
            <person name="Ma J."/>
        </authorList>
    </citation>
    <scope>NUCLEOTIDE SEQUENCE [LARGE SCALE GENOMIC DNA]</scope>
    <source>
        <strain evidence="5">ICMP 6774ER</strain>
    </source>
</reference>
<dbReference type="Pfam" id="PF08546">
    <property type="entry name" value="ApbA_C"/>
    <property type="match status" value="1"/>
</dbReference>
<sequence>MHYAVIGAGAVGGTIGGRLFQHGHDVTLIARGRHYEALREQGLRLATPDSDERLSVPVADGPVDADVLVVATKSQDTIAALESWPTDLPVVCAQNGVANERMALRRFERVYGMCVYLPALHMEPGVVAAFGSPLSGRLHIGRYPQGVDELAETMAGDLSKSAFDALAVPDVMRWKYGKLLGNLGNAVEALCGREPGINELFEQARAEGLAVLAAAGIEHAQSEPIQLRTIEGVERGGGSSWQSLARGSGSIEADYLNGEIALLGRMHGVATPVNEVLQREAGRAARERRGPGSMTVGELSSLIAERSAA</sequence>
<dbReference type="Proteomes" id="UP001597368">
    <property type="component" value="Unassembled WGS sequence"/>
</dbReference>
<evidence type="ECO:0000256" key="1">
    <source>
        <dbReference type="SAM" id="MobiDB-lite"/>
    </source>
</evidence>
<feature type="region of interest" description="Disordered" evidence="1">
    <location>
        <begin position="281"/>
        <end position="309"/>
    </location>
</feature>
<dbReference type="Gene3D" id="3.40.50.720">
    <property type="entry name" value="NAD(P)-binding Rossmann-like Domain"/>
    <property type="match status" value="1"/>
</dbReference>
<evidence type="ECO:0000259" key="2">
    <source>
        <dbReference type="Pfam" id="PF02558"/>
    </source>
</evidence>
<gene>
    <name evidence="4" type="ORF">ACFSKW_43480</name>
</gene>
<evidence type="ECO:0000259" key="3">
    <source>
        <dbReference type="Pfam" id="PF08546"/>
    </source>
</evidence>
<keyword evidence="5" id="KW-1185">Reference proteome</keyword>
<dbReference type="EMBL" id="JBHUFV010000063">
    <property type="protein sequence ID" value="MFD1938359.1"/>
    <property type="molecule type" value="Genomic_DNA"/>
</dbReference>
<dbReference type="InterPro" id="IPR013752">
    <property type="entry name" value="KPA_reductase"/>
</dbReference>
<feature type="domain" description="Ketopantoate reductase C-terminal" evidence="3">
    <location>
        <begin position="172"/>
        <end position="278"/>
    </location>
</feature>
<organism evidence="4 5">
    <name type="scientific">Nonomuraea mangrovi</name>
    <dbReference type="NCBI Taxonomy" id="2316207"/>
    <lineage>
        <taxon>Bacteria</taxon>
        <taxon>Bacillati</taxon>
        <taxon>Actinomycetota</taxon>
        <taxon>Actinomycetes</taxon>
        <taxon>Streptosporangiales</taxon>
        <taxon>Streptosporangiaceae</taxon>
        <taxon>Nonomuraea</taxon>
    </lineage>
</organism>
<dbReference type="SUPFAM" id="SSF51735">
    <property type="entry name" value="NAD(P)-binding Rossmann-fold domains"/>
    <property type="match status" value="1"/>
</dbReference>